<dbReference type="SUPFAM" id="SSF48452">
    <property type="entry name" value="TPR-like"/>
    <property type="match status" value="1"/>
</dbReference>
<evidence type="ECO:0000259" key="4">
    <source>
        <dbReference type="Pfam" id="PF10374"/>
    </source>
</evidence>
<dbReference type="PANTHER" id="PTHR15696">
    <property type="entry name" value="SMG-7 SUPPRESSOR WITH MORPHOLOGICAL EFFECT ON GENITALIA PROTEIN 7"/>
    <property type="match status" value="1"/>
</dbReference>
<dbReference type="InterPro" id="IPR011990">
    <property type="entry name" value="TPR-like_helical_dom_sf"/>
</dbReference>
<dbReference type="OrthoDB" id="6020543at2759"/>
<dbReference type="GO" id="GO:0070034">
    <property type="term" value="F:telomerase RNA binding"/>
    <property type="evidence" value="ECO:0007669"/>
    <property type="project" value="TreeGrafter"/>
</dbReference>
<keyword evidence="1" id="KW-0677">Repeat</keyword>
<evidence type="ECO:0000259" key="3">
    <source>
        <dbReference type="Pfam" id="PF10373"/>
    </source>
</evidence>
<feature type="domain" description="DNA/RNA-binding" evidence="3">
    <location>
        <begin position="204"/>
        <end position="535"/>
    </location>
</feature>
<dbReference type="AlphaFoldDB" id="A0A835S7D2"/>
<feature type="compositionally biased region" description="Polar residues" evidence="2">
    <location>
        <begin position="945"/>
        <end position="957"/>
    </location>
</feature>
<gene>
    <name evidence="5" type="ORF">HPP92_002978</name>
</gene>
<evidence type="ECO:0008006" key="7">
    <source>
        <dbReference type="Google" id="ProtNLM"/>
    </source>
</evidence>
<dbReference type="Proteomes" id="UP000636800">
    <property type="component" value="Chromosome 1"/>
</dbReference>
<dbReference type="EMBL" id="JADCNL010000001">
    <property type="protein sequence ID" value="KAG0498287.1"/>
    <property type="molecule type" value="Genomic_DNA"/>
</dbReference>
<evidence type="ECO:0000256" key="1">
    <source>
        <dbReference type="ARBA" id="ARBA00022737"/>
    </source>
</evidence>
<feature type="region of interest" description="Disordered" evidence="2">
    <location>
        <begin position="281"/>
        <end position="305"/>
    </location>
</feature>
<dbReference type="Pfam" id="PF10373">
    <property type="entry name" value="EST1_DNA_bind"/>
    <property type="match status" value="1"/>
</dbReference>
<feature type="compositionally biased region" description="Basic and acidic residues" evidence="2">
    <location>
        <begin position="291"/>
        <end position="305"/>
    </location>
</feature>
<dbReference type="InterPro" id="IPR045153">
    <property type="entry name" value="Est1/Ebs1-like"/>
</dbReference>
<reference evidence="5 6" key="1">
    <citation type="journal article" date="2020" name="Nat. Food">
        <title>A phased Vanilla planifolia genome enables genetic improvement of flavour and production.</title>
        <authorList>
            <person name="Hasing T."/>
            <person name="Tang H."/>
            <person name="Brym M."/>
            <person name="Khazi F."/>
            <person name="Huang T."/>
            <person name="Chambers A.H."/>
        </authorList>
    </citation>
    <scope>NUCLEOTIDE SEQUENCE [LARGE SCALE GENOMIC DNA]</scope>
    <source>
        <tissue evidence="5">Leaf</tissue>
    </source>
</reference>
<dbReference type="FunFam" id="1.25.40.10:FF:000225">
    <property type="entry name" value="Protein SMG7"/>
    <property type="match status" value="1"/>
</dbReference>
<dbReference type="InterPro" id="IPR018834">
    <property type="entry name" value="DNA/RNA-bd_Est1-type"/>
</dbReference>
<evidence type="ECO:0000313" key="6">
    <source>
        <dbReference type="Proteomes" id="UP000636800"/>
    </source>
</evidence>
<comment type="caution">
    <text evidence="5">The sequence shown here is derived from an EMBL/GenBank/DDBJ whole genome shotgun (WGS) entry which is preliminary data.</text>
</comment>
<dbReference type="Pfam" id="PF10374">
    <property type="entry name" value="EST1"/>
    <property type="match status" value="1"/>
</dbReference>
<name>A0A835S7D2_VANPL</name>
<feature type="domain" description="Telomerase activating protein Est1-like N-terminal" evidence="4">
    <location>
        <begin position="69"/>
        <end position="191"/>
    </location>
</feature>
<dbReference type="PANTHER" id="PTHR15696:SF25">
    <property type="entry name" value="OS08G0305300 PROTEIN"/>
    <property type="match status" value="1"/>
</dbReference>
<dbReference type="InterPro" id="IPR019458">
    <property type="entry name" value="Est1-like_N"/>
</dbReference>
<dbReference type="Gene3D" id="1.25.40.10">
    <property type="entry name" value="Tetratricopeptide repeat domain"/>
    <property type="match status" value="1"/>
</dbReference>
<evidence type="ECO:0000256" key="2">
    <source>
        <dbReference type="SAM" id="MobiDB-lite"/>
    </source>
</evidence>
<dbReference type="GO" id="GO:0042162">
    <property type="term" value="F:telomeric DNA binding"/>
    <property type="evidence" value="ECO:0007669"/>
    <property type="project" value="TreeGrafter"/>
</dbReference>
<keyword evidence="6" id="KW-1185">Reference proteome</keyword>
<dbReference type="GO" id="GO:0005697">
    <property type="term" value="C:telomerase holoenzyme complex"/>
    <property type="evidence" value="ECO:0007669"/>
    <property type="project" value="TreeGrafter"/>
</dbReference>
<sequence>MTIQMDSLSSHPSREHAQRLFNKNIELENGLRKSAEAKIPSDPNVWLQMRENYEGIILEDHDFSEKHEVEFMLWQLHYKRIEEFRAHINVAKSTGSAVPQGGRSPARSDRIKKIRSAFKSFLSESTGFYHDLILKIQAQYGLPLGYFSEGPDTQIFLSKDDKRSADMKKGLLSCHQCLIYLGDLARYKGIYGDGDSVSREFAAASSYYMQAASLCPSSGNPHHQLAILASYSSDDLVTIYRYFRSLAVEAPFSTARDNLIIAFEKNRQRVAQLPTVKAASTNALPTPSTGRGRDRGDTRILAKDSSTDSPVKLSDLSTTDIFKAFSTLFVRLQGILFTRTSLETFEEVFAAVISHLHELLSSGPKEAHSFGVDAAENCQFIVRVVSILIFTVHNVNRDSESRSYAEILQRSVLLQNAFTASFELVSHFLKRCIDLGDVASSFLLPGIMVFIEWLACHPDIAMGTEEKQSASRSVFWDHFVAFMNALLSSGHGYVETNLDETCFSDMSHYDEAETGNRLALWEDFELRGFLPLKQAHLILDFSRKYTVGGEGSNKERNARIHRIFAAGRALMNMVRIDQHGMYYDRHLKRFVLSIEPPVYVDDMHASLRDDPKANVLGGSQSSLVDYGTTCKLIRHLDGEEEEEEIVFKPTTADKYPDNVGSMSSYGIAQPVHVSSIGDWQTSGFYDTHLLNGLNASTHLETSIGGVAPSLQPNLNFDTTKWLMEKEAILSDGLNNLKLGNGFTFQGGSSSCQLTKLASPAGFSTSSLFSGQGKVTDSIVPSPLDSVVLPRGVTNGFPVRPSEALPTVPKKNPVSRPPRHFGPPPGFNYAFPKLQDVSLPSSSTKEQHSHIDDYGWLDGYDPTKELIETSVAHASVMHPYTSADSGSAFGGIRGFPFPGKQFPPVQNDVINDKSWQNFQIFEHLMPYAEKNLPQTSLKPALPPERNQAQSQWSSRYFV</sequence>
<feature type="region of interest" description="Disordered" evidence="2">
    <location>
        <begin position="934"/>
        <end position="957"/>
    </location>
</feature>
<accession>A0A835S7D2</accession>
<dbReference type="GO" id="GO:0000184">
    <property type="term" value="P:nuclear-transcribed mRNA catabolic process, nonsense-mediated decay"/>
    <property type="evidence" value="ECO:0007669"/>
    <property type="project" value="TreeGrafter"/>
</dbReference>
<evidence type="ECO:0000313" key="5">
    <source>
        <dbReference type="EMBL" id="KAG0498287.1"/>
    </source>
</evidence>
<proteinExistence type="predicted"/>
<organism evidence="5 6">
    <name type="scientific">Vanilla planifolia</name>
    <name type="common">Vanilla</name>
    <dbReference type="NCBI Taxonomy" id="51239"/>
    <lineage>
        <taxon>Eukaryota</taxon>
        <taxon>Viridiplantae</taxon>
        <taxon>Streptophyta</taxon>
        <taxon>Embryophyta</taxon>
        <taxon>Tracheophyta</taxon>
        <taxon>Spermatophyta</taxon>
        <taxon>Magnoliopsida</taxon>
        <taxon>Liliopsida</taxon>
        <taxon>Asparagales</taxon>
        <taxon>Orchidaceae</taxon>
        <taxon>Vanilloideae</taxon>
        <taxon>Vanilleae</taxon>
        <taxon>Vanilla</taxon>
    </lineage>
</organism>
<protein>
    <recommendedName>
        <fullName evidence="7">Protein SMG7</fullName>
    </recommendedName>
</protein>